<accession>A0A177VC67</accession>
<comment type="caution">
    <text evidence="4">The sequence shown here is derived from an EMBL/GenBank/DDBJ whole genome shotgun (WGS) entry which is preliminary data.</text>
</comment>
<dbReference type="Proteomes" id="UP000077671">
    <property type="component" value="Unassembled WGS sequence"/>
</dbReference>
<feature type="compositionally biased region" description="Low complexity" evidence="1">
    <location>
        <begin position="131"/>
        <end position="162"/>
    </location>
</feature>
<evidence type="ECO:0000256" key="1">
    <source>
        <dbReference type="SAM" id="MobiDB-lite"/>
    </source>
</evidence>
<evidence type="ECO:0000313" key="3">
    <source>
        <dbReference type="EMBL" id="CAD6961416.1"/>
    </source>
</evidence>
<keyword evidence="2" id="KW-0472">Membrane</keyword>
<dbReference type="EMBL" id="LWDD02000010">
    <property type="protein sequence ID" value="KAE8265545.1"/>
    <property type="molecule type" value="Genomic_DNA"/>
</dbReference>
<keyword evidence="6" id="KW-1185">Reference proteome</keyword>
<evidence type="ECO:0000256" key="2">
    <source>
        <dbReference type="SAM" id="Phobius"/>
    </source>
</evidence>
<organism evidence="4 5">
    <name type="scientific">Tilletia caries</name>
    <name type="common">wheat bunt fungus</name>
    <dbReference type="NCBI Taxonomy" id="13290"/>
    <lineage>
        <taxon>Eukaryota</taxon>
        <taxon>Fungi</taxon>
        <taxon>Dikarya</taxon>
        <taxon>Basidiomycota</taxon>
        <taxon>Ustilaginomycotina</taxon>
        <taxon>Exobasidiomycetes</taxon>
        <taxon>Tilletiales</taxon>
        <taxon>Tilletiaceae</taxon>
        <taxon>Tilletia</taxon>
    </lineage>
</organism>
<keyword evidence="2" id="KW-0812">Transmembrane</keyword>
<dbReference type="EMBL" id="CAJHJG010006979">
    <property type="protein sequence ID" value="CAD6961416.1"/>
    <property type="molecule type" value="Genomic_DNA"/>
</dbReference>
<dbReference type="Proteomes" id="UP000836402">
    <property type="component" value="Unassembled WGS sequence"/>
</dbReference>
<evidence type="ECO:0000313" key="6">
    <source>
        <dbReference type="Proteomes" id="UP000836402"/>
    </source>
</evidence>
<gene>
    <name evidence="4" type="ORF">A4X03_0g194</name>
    <name evidence="3" type="ORF">JKIAZH3_G9459</name>
</gene>
<protein>
    <submittedName>
        <fullName evidence="4">Uncharacterized protein</fullName>
    </submittedName>
</protein>
<proteinExistence type="predicted"/>
<feature type="transmembrane region" description="Helical" evidence="2">
    <location>
        <begin position="233"/>
        <end position="254"/>
    </location>
</feature>
<feature type="transmembrane region" description="Helical" evidence="2">
    <location>
        <begin position="281"/>
        <end position="302"/>
    </location>
</feature>
<evidence type="ECO:0000313" key="4">
    <source>
        <dbReference type="EMBL" id="KAE8265545.1"/>
    </source>
</evidence>
<keyword evidence="2" id="KW-1133">Transmembrane helix</keyword>
<feature type="region of interest" description="Disordered" evidence="1">
    <location>
        <begin position="103"/>
        <end position="172"/>
    </location>
</feature>
<reference evidence="4" key="1">
    <citation type="submission" date="2016-04" db="EMBL/GenBank/DDBJ databases">
        <authorList>
            <person name="Nguyen H.D."/>
            <person name="Kesanakurti P."/>
            <person name="Cullis J."/>
            <person name="Levesque C.A."/>
            <person name="Hambleton S."/>
        </authorList>
    </citation>
    <scope>NUCLEOTIDE SEQUENCE</scope>
    <source>
        <strain evidence="4">DAOMC 238032</strain>
    </source>
</reference>
<feature type="compositionally biased region" description="Pro residues" evidence="1">
    <location>
        <begin position="115"/>
        <end position="130"/>
    </location>
</feature>
<sequence length="425" mass="44172">MVSSAGRVQIVGVIPALFHIAALALLLLVLVSPTPLPFGPSLIKIVPVSLNVSQTAAPTSSASFPGVNITLSNNTVAQVKPRALHHRRMRRVVLRRDGLVGTVGANATSSDQPNPSGPPPSSPASEPSPTPASQTSTVAPTLTTPTAPTTTNANSTPSGTASPSETAVPSGTSSIKMNFGPLGACFWSADGVRDCSSPSLNPTYNLTALKSATQGSISTAGLPGSLSGSTRSAILLASVIVLLISCVLAVLPIVATLNPDTFGAVLDAAPYEQHFRTAKSLMAWALALICVLLVGAAVSLRFTLNSAVNAFNAANQKISLPPSLTDGSQATNVGLHAQIGNSFGFLWIVSFYLGIMFWVERRRARQAEAIAQARTQIEAAEARRIQKASKVEPVPPYQPARPERAYMGDSKTGETGAFPPEKEIL</sequence>
<reference evidence="4" key="2">
    <citation type="journal article" date="2019" name="IMA Fungus">
        <title>Genome sequencing and comparison of five Tilletia species to identify candidate genes for the detection of regulated species infecting wheat.</title>
        <authorList>
            <person name="Nguyen H.D.T."/>
            <person name="Sultana T."/>
            <person name="Kesanakurti P."/>
            <person name="Hambleton S."/>
        </authorList>
    </citation>
    <scope>NUCLEOTIDE SEQUENCE</scope>
    <source>
        <strain evidence="4">DAOMC 238032</strain>
    </source>
</reference>
<dbReference type="AlphaFoldDB" id="A0A177VC67"/>
<evidence type="ECO:0000313" key="5">
    <source>
        <dbReference type="Proteomes" id="UP000077671"/>
    </source>
</evidence>
<feature type="region of interest" description="Disordered" evidence="1">
    <location>
        <begin position="388"/>
        <end position="425"/>
    </location>
</feature>
<feature type="transmembrane region" description="Helical" evidence="2">
    <location>
        <begin position="339"/>
        <end position="359"/>
    </location>
</feature>
<reference evidence="3" key="3">
    <citation type="submission" date="2020-10" db="EMBL/GenBank/DDBJ databases">
        <authorList>
            <person name="Sedaghatjoo S."/>
        </authorList>
    </citation>
    <scope>NUCLEOTIDE SEQUENCE</scope>
    <source>
        <strain evidence="3">AZH3</strain>
    </source>
</reference>
<name>A0A177VC67_9BASI</name>
<feature type="compositionally biased region" description="Polar residues" evidence="1">
    <location>
        <begin position="163"/>
        <end position="172"/>
    </location>
</feature>